<proteinExistence type="predicted"/>
<evidence type="ECO:0000256" key="1">
    <source>
        <dbReference type="SAM" id="SignalP"/>
    </source>
</evidence>
<dbReference type="Proteomes" id="UP001597118">
    <property type="component" value="Unassembled WGS sequence"/>
</dbReference>
<evidence type="ECO:0000313" key="3">
    <source>
        <dbReference type="Proteomes" id="UP001597118"/>
    </source>
</evidence>
<comment type="caution">
    <text evidence="2">The sequence shown here is derived from an EMBL/GenBank/DDBJ whole genome shotgun (WGS) entry which is preliminary data.</text>
</comment>
<feature type="signal peptide" evidence="1">
    <location>
        <begin position="1"/>
        <end position="19"/>
    </location>
</feature>
<keyword evidence="1" id="KW-0732">Signal</keyword>
<dbReference type="RefSeq" id="WP_379663809.1">
    <property type="nucleotide sequence ID" value="NZ_JBHUDG010000047.1"/>
</dbReference>
<feature type="chain" id="PRO_5047266170" description="Outer membrane protein beta-barrel domain-containing protein" evidence="1">
    <location>
        <begin position="20"/>
        <end position="227"/>
    </location>
</feature>
<name>A0ABW4IHF6_9SPHI</name>
<protein>
    <recommendedName>
        <fullName evidence="4">Outer membrane protein beta-barrel domain-containing protein</fullName>
    </recommendedName>
</protein>
<dbReference type="EMBL" id="JBHUDG010000047">
    <property type="protein sequence ID" value="MFD1631442.1"/>
    <property type="molecule type" value="Genomic_DNA"/>
</dbReference>
<sequence>MKKTRLLLILLIVSNISFAQSQDEHPYSIGINMMSYKEVPKLQNEYRGGEMKYLPAYLSGVMIKFNDNQISYRLSGSAFSKSDYSFINNCKNCEIVNGNFKDYQLGLGFEKNILYGVIQPFYGSDISYKRITFEGTAFDIKSNSFLYDSYVEKSGAMLSPFIGVKANIFRARFTISAEAGLDLMYTYEKETKTDLADNQLSLNTFNRWGVFGKPLGLLSLQINLGNQ</sequence>
<organism evidence="2 3">
    <name type="scientific">Pseudopedobacter beijingensis</name>
    <dbReference type="NCBI Taxonomy" id="1207056"/>
    <lineage>
        <taxon>Bacteria</taxon>
        <taxon>Pseudomonadati</taxon>
        <taxon>Bacteroidota</taxon>
        <taxon>Sphingobacteriia</taxon>
        <taxon>Sphingobacteriales</taxon>
        <taxon>Sphingobacteriaceae</taxon>
        <taxon>Pseudopedobacter</taxon>
    </lineage>
</organism>
<evidence type="ECO:0000313" key="2">
    <source>
        <dbReference type="EMBL" id="MFD1631442.1"/>
    </source>
</evidence>
<evidence type="ECO:0008006" key="4">
    <source>
        <dbReference type="Google" id="ProtNLM"/>
    </source>
</evidence>
<gene>
    <name evidence="2" type="ORF">ACFSAH_16330</name>
</gene>
<keyword evidence="3" id="KW-1185">Reference proteome</keyword>
<accession>A0ABW4IHF6</accession>
<reference evidence="3" key="1">
    <citation type="journal article" date="2019" name="Int. J. Syst. Evol. Microbiol.">
        <title>The Global Catalogue of Microorganisms (GCM) 10K type strain sequencing project: providing services to taxonomists for standard genome sequencing and annotation.</title>
        <authorList>
            <consortium name="The Broad Institute Genomics Platform"/>
            <consortium name="The Broad Institute Genome Sequencing Center for Infectious Disease"/>
            <person name="Wu L."/>
            <person name="Ma J."/>
        </authorList>
    </citation>
    <scope>NUCLEOTIDE SEQUENCE [LARGE SCALE GENOMIC DNA]</scope>
    <source>
        <strain evidence="3">CCUG 53762</strain>
    </source>
</reference>